<feature type="domain" description="4Fe-4S ferredoxin-type" evidence="9">
    <location>
        <begin position="2"/>
        <end position="31"/>
    </location>
</feature>
<dbReference type="OrthoDB" id="368873at2"/>
<dbReference type="GO" id="GO:0051536">
    <property type="term" value="F:iron-sulfur cluster binding"/>
    <property type="evidence" value="ECO:0007669"/>
    <property type="project" value="UniProtKB-KW"/>
</dbReference>
<comment type="cofactor">
    <cofactor evidence="1">
        <name>FMN</name>
        <dbReference type="ChEBI" id="CHEBI:58210"/>
    </cofactor>
</comment>
<dbReference type="PANTHER" id="PTHR43673">
    <property type="entry name" value="NAD(P)H NITROREDUCTASE YDGI-RELATED"/>
    <property type="match status" value="1"/>
</dbReference>
<evidence type="ECO:0000256" key="2">
    <source>
        <dbReference type="ARBA" id="ARBA00007118"/>
    </source>
</evidence>
<dbReference type="eggNOG" id="COG0778">
    <property type="taxonomic scope" value="Bacteria"/>
</dbReference>
<evidence type="ECO:0000313" key="11">
    <source>
        <dbReference type="Proteomes" id="UP000006732"/>
    </source>
</evidence>
<dbReference type="GO" id="GO:0046872">
    <property type="term" value="F:metal ion binding"/>
    <property type="evidence" value="ECO:0007669"/>
    <property type="project" value="UniProtKB-KW"/>
</dbReference>
<accession>A1AQ51</accession>
<dbReference type="RefSeq" id="WP_011735747.1">
    <property type="nucleotide sequence ID" value="NC_008609.1"/>
</dbReference>
<protein>
    <submittedName>
        <fullName evidence="10">Nitroreductase</fullName>
    </submittedName>
</protein>
<dbReference type="InterPro" id="IPR029479">
    <property type="entry name" value="Nitroreductase"/>
</dbReference>
<dbReference type="PROSITE" id="PS51379">
    <property type="entry name" value="4FE4S_FER_2"/>
    <property type="match status" value="2"/>
</dbReference>
<dbReference type="STRING" id="338966.Ppro_1860"/>
<dbReference type="KEGG" id="ppd:Ppro_1860"/>
<proteinExistence type="inferred from homology"/>
<dbReference type="InterPro" id="IPR017896">
    <property type="entry name" value="4Fe4S_Fe-S-bd"/>
</dbReference>
<keyword evidence="3" id="KW-0285">Flavoprotein</keyword>
<evidence type="ECO:0000256" key="5">
    <source>
        <dbReference type="ARBA" id="ARBA00022723"/>
    </source>
</evidence>
<name>A1AQ51_PELPD</name>
<reference evidence="10 11" key="1">
    <citation type="submission" date="2006-10" db="EMBL/GenBank/DDBJ databases">
        <title>Complete sequence of chromosome of Pelobacter propionicus DSM 2379.</title>
        <authorList>
            <consortium name="US DOE Joint Genome Institute"/>
            <person name="Copeland A."/>
            <person name="Lucas S."/>
            <person name="Lapidus A."/>
            <person name="Barry K."/>
            <person name="Detter J.C."/>
            <person name="Glavina del Rio T."/>
            <person name="Hammon N."/>
            <person name="Israni S."/>
            <person name="Dalin E."/>
            <person name="Tice H."/>
            <person name="Pitluck S."/>
            <person name="Saunders E."/>
            <person name="Brettin T."/>
            <person name="Bruce D."/>
            <person name="Han C."/>
            <person name="Tapia R."/>
            <person name="Schmutz J."/>
            <person name="Larimer F."/>
            <person name="Land M."/>
            <person name="Hauser L."/>
            <person name="Kyrpides N."/>
            <person name="Kim E."/>
            <person name="Lovley D."/>
            <person name="Richardson P."/>
        </authorList>
    </citation>
    <scope>NUCLEOTIDE SEQUENCE [LARGE SCALE GENOMIC DNA]</scope>
    <source>
        <strain evidence="11">DSM 2379 / NBRC 103807 / OttBd1</strain>
    </source>
</reference>
<dbReference type="EMBL" id="CP000482">
    <property type="protein sequence ID" value="ABK99471.1"/>
    <property type="molecule type" value="Genomic_DNA"/>
</dbReference>
<keyword evidence="5" id="KW-0479">Metal-binding</keyword>
<evidence type="ECO:0000256" key="1">
    <source>
        <dbReference type="ARBA" id="ARBA00001917"/>
    </source>
</evidence>
<evidence type="ECO:0000256" key="4">
    <source>
        <dbReference type="ARBA" id="ARBA00022643"/>
    </source>
</evidence>
<dbReference type="SUPFAM" id="SSF55469">
    <property type="entry name" value="FMN-dependent nitroreductase-like"/>
    <property type="match status" value="1"/>
</dbReference>
<keyword evidence="4" id="KW-0288">FMN</keyword>
<evidence type="ECO:0000256" key="7">
    <source>
        <dbReference type="ARBA" id="ARBA00023004"/>
    </source>
</evidence>
<dbReference type="PROSITE" id="PS00198">
    <property type="entry name" value="4FE4S_FER_1"/>
    <property type="match status" value="1"/>
</dbReference>
<feature type="domain" description="4Fe-4S ferredoxin-type" evidence="9">
    <location>
        <begin position="33"/>
        <end position="63"/>
    </location>
</feature>
<dbReference type="Gene3D" id="3.40.109.10">
    <property type="entry name" value="NADH Oxidase"/>
    <property type="match status" value="1"/>
</dbReference>
<keyword evidence="8" id="KW-0411">Iron-sulfur</keyword>
<dbReference type="Pfam" id="PF00881">
    <property type="entry name" value="Nitroreductase"/>
    <property type="match status" value="1"/>
</dbReference>
<dbReference type="Gene3D" id="3.30.70.20">
    <property type="match status" value="1"/>
</dbReference>
<dbReference type="Pfam" id="PF13187">
    <property type="entry name" value="Fer4_9"/>
    <property type="match status" value="1"/>
</dbReference>
<dbReference type="InterPro" id="IPR017900">
    <property type="entry name" value="4Fe4S_Fe_S_CS"/>
</dbReference>
<evidence type="ECO:0000256" key="6">
    <source>
        <dbReference type="ARBA" id="ARBA00023002"/>
    </source>
</evidence>
<dbReference type="Proteomes" id="UP000006732">
    <property type="component" value="Chromosome"/>
</dbReference>
<sequence>MLDFIVNHQTCTKCGQCVTDCLATIISLNEDGPFIAPEKEANCYRCQHCLTICPTGSISILGLDPEKSLPLTGDFPNATQMELLIKGRRSIRHYKPENLEPEVVQRLLDVASHAPTGRNDRQLLFTIVDDRDKLAKLREEMMNGLGRIIREKSLPEGREFFADIYKAWEEQGIDTLFRGAPHLLLVSAPSDTATPVQDCLIAMTTFELFAQALGVGTVWDGLLKWAICDLMPEFRSRLGIPENHVFGYAMVFGKPAVHYARTAQRETAQIHRIN</sequence>
<dbReference type="eggNOG" id="COG4231">
    <property type="taxonomic scope" value="Bacteria"/>
</dbReference>
<dbReference type="HOGENOM" id="CLU_070764_2_0_7"/>
<evidence type="ECO:0000256" key="8">
    <source>
        <dbReference type="ARBA" id="ARBA00023014"/>
    </source>
</evidence>
<keyword evidence="11" id="KW-1185">Reference proteome</keyword>
<organism evidence="10 11">
    <name type="scientific">Pelobacter propionicus (strain DSM 2379 / NBRC 103807 / OttBd1)</name>
    <dbReference type="NCBI Taxonomy" id="338966"/>
    <lineage>
        <taxon>Bacteria</taxon>
        <taxon>Pseudomonadati</taxon>
        <taxon>Thermodesulfobacteriota</taxon>
        <taxon>Desulfuromonadia</taxon>
        <taxon>Desulfuromonadales</taxon>
        <taxon>Desulfuromonadaceae</taxon>
        <taxon>Pelobacter</taxon>
    </lineage>
</organism>
<evidence type="ECO:0000256" key="3">
    <source>
        <dbReference type="ARBA" id="ARBA00022630"/>
    </source>
</evidence>
<evidence type="ECO:0000313" key="10">
    <source>
        <dbReference type="EMBL" id="ABK99471.1"/>
    </source>
</evidence>
<dbReference type="CDD" id="cd02143">
    <property type="entry name" value="nitroreductase_FeS-like"/>
    <property type="match status" value="1"/>
</dbReference>
<dbReference type="AlphaFoldDB" id="A1AQ51"/>
<gene>
    <name evidence="10" type="ordered locus">Ppro_1860</name>
</gene>
<evidence type="ECO:0000259" key="9">
    <source>
        <dbReference type="PROSITE" id="PS51379"/>
    </source>
</evidence>
<dbReference type="PANTHER" id="PTHR43673:SF2">
    <property type="entry name" value="NITROREDUCTASE"/>
    <property type="match status" value="1"/>
</dbReference>
<dbReference type="GO" id="GO:0016491">
    <property type="term" value="F:oxidoreductase activity"/>
    <property type="evidence" value="ECO:0007669"/>
    <property type="project" value="UniProtKB-KW"/>
</dbReference>
<dbReference type="InterPro" id="IPR000415">
    <property type="entry name" value="Nitroreductase-like"/>
</dbReference>
<keyword evidence="6" id="KW-0560">Oxidoreductase</keyword>
<comment type="similarity">
    <text evidence="2">Belongs to the nitroreductase family.</text>
</comment>
<keyword evidence="7" id="KW-0408">Iron</keyword>
<dbReference type="SUPFAM" id="SSF54862">
    <property type="entry name" value="4Fe-4S ferredoxins"/>
    <property type="match status" value="1"/>
</dbReference>